<reference evidence="1" key="2">
    <citation type="submission" date="2014-03" db="EMBL/GenBank/DDBJ databases">
        <authorList>
            <person name="Genoscope - CEA"/>
        </authorList>
    </citation>
    <scope>NUCLEOTIDE SEQUENCE</scope>
</reference>
<sequence>MCVCCGGGGVGSYFREKWCLAIYHDRFADFEQEMHQIMESTKVQDHNDVSISELVQRMVDEKLDIIEEPNVFLKKVFETSGGLASLKTSTLNYLRYNRYHLTMYAQPGLL</sequence>
<dbReference type="PANTHER" id="PTHR21178">
    <property type="entry name" value="CILIA- AND FLAGELLA-ASSOCIATED PROTEIN 61"/>
    <property type="match status" value="1"/>
</dbReference>
<dbReference type="Proteomes" id="UP000193380">
    <property type="component" value="Unassembled WGS sequence"/>
</dbReference>
<dbReference type="InterPro" id="IPR038884">
    <property type="entry name" value="CFAP61"/>
</dbReference>
<dbReference type="PANTHER" id="PTHR21178:SF8">
    <property type="entry name" value="CILIA- AND FLAGELLA-ASSOCIATED PROTEIN 61"/>
    <property type="match status" value="1"/>
</dbReference>
<dbReference type="EMBL" id="FR951554">
    <property type="protein sequence ID" value="CDQ99950.1"/>
    <property type="molecule type" value="Genomic_DNA"/>
</dbReference>
<proteinExistence type="predicted"/>
<dbReference type="PaxDb" id="8022-A0A060ZFF8"/>
<name>A0A060ZFF8_ONCMY</name>
<evidence type="ECO:0000313" key="2">
    <source>
        <dbReference type="Proteomes" id="UP000193380"/>
    </source>
</evidence>
<organism evidence="1 2">
    <name type="scientific">Oncorhynchus mykiss</name>
    <name type="common">Rainbow trout</name>
    <name type="synonym">Salmo gairdneri</name>
    <dbReference type="NCBI Taxonomy" id="8022"/>
    <lineage>
        <taxon>Eukaryota</taxon>
        <taxon>Metazoa</taxon>
        <taxon>Chordata</taxon>
        <taxon>Craniata</taxon>
        <taxon>Vertebrata</taxon>
        <taxon>Euteleostomi</taxon>
        <taxon>Actinopterygii</taxon>
        <taxon>Neopterygii</taxon>
        <taxon>Teleostei</taxon>
        <taxon>Protacanthopterygii</taxon>
        <taxon>Salmoniformes</taxon>
        <taxon>Salmonidae</taxon>
        <taxon>Salmoninae</taxon>
        <taxon>Oncorhynchus</taxon>
    </lineage>
</organism>
<reference evidence="1" key="1">
    <citation type="journal article" date="2014" name="Nat. Commun.">
        <title>The rainbow trout genome provides novel insights into evolution after whole-genome duplication in vertebrates.</title>
        <authorList>
            <person name="Berthelot C."/>
            <person name="Brunet F."/>
            <person name="Chalopin D."/>
            <person name="Juanchich A."/>
            <person name="Bernard M."/>
            <person name="Noel B."/>
            <person name="Bento P."/>
            <person name="Da Silva C."/>
            <person name="Labadie K."/>
            <person name="Alberti A."/>
            <person name="Aury J.M."/>
            <person name="Louis A."/>
            <person name="Dehais P."/>
            <person name="Bardou P."/>
            <person name="Montfort J."/>
            <person name="Klopp C."/>
            <person name="Cabau C."/>
            <person name="Gaspin C."/>
            <person name="Thorgaard G.H."/>
            <person name="Boussaha M."/>
            <person name="Quillet E."/>
            <person name="Guyomard R."/>
            <person name="Galiana D."/>
            <person name="Bobe J."/>
            <person name="Volff J.N."/>
            <person name="Genet C."/>
            <person name="Wincker P."/>
            <person name="Jaillon O."/>
            <person name="Roest Crollius H."/>
            <person name="Guiguen Y."/>
        </authorList>
    </citation>
    <scope>NUCLEOTIDE SEQUENCE [LARGE SCALE GENOMIC DNA]</scope>
</reference>
<dbReference type="AlphaFoldDB" id="A0A060ZFF8"/>
<accession>A0A060ZFF8</accession>
<gene>
    <name evidence="1" type="ORF">GSONMT00039565001</name>
</gene>
<dbReference type="STRING" id="8022.A0A060ZFF8"/>
<evidence type="ECO:0000313" key="1">
    <source>
        <dbReference type="EMBL" id="CDQ99950.1"/>
    </source>
</evidence>
<protein>
    <submittedName>
        <fullName evidence="1">Uncharacterized protein</fullName>
    </submittedName>
</protein>